<dbReference type="Gene3D" id="6.10.250.2770">
    <property type="match status" value="1"/>
</dbReference>
<gene>
    <name evidence="2" type="ORF">A4U43_C03F17180</name>
</gene>
<accession>A0A5P1FFR4</accession>
<feature type="compositionally biased region" description="Low complexity" evidence="1">
    <location>
        <begin position="7"/>
        <end position="25"/>
    </location>
</feature>
<proteinExistence type="predicted"/>
<evidence type="ECO:0000313" key="3">
    <source>
        <dbReference type="Proteomes" id="UP000243459"/>
    </source>
</evidence>
<protein>
    <submittedName>
        <fullName evidence="2">Uncharacterized protein</fullName>
    </submittedName>
</protein>
<name>A0A5P1FFR4_ASPOF</name>
<dbReference type="InterPro" id="IPR039313">
    <property type="entry name" value="HIT4"/>
</dbReference>
<reference evidence="3" key="1">
    <citation type="journal article" date="2017" name="Nat. Commun.">
        <title>The asparagus genome sheds light on the origin and evolution of a young Y chromosome.</title>
        <authorList>
            <person name="Harkess A."/>
            <person name="Zhou J."/>
            <person name="Xu C."/>
            <person name="Bowers J.E."/>
            <person name="Van der Hulst R."/>
            <person name="Ayyampalayam S."/>
            <person name="Mercati F."/>
            <person name="Riccardi P."/>
            <person name="McKain M.R."/>
            <person name="Kakrana A."/>
            <person name="Tang H."/>
            <person name="Ray J."/>
            <person name="Groenendijk J."/>
            <person name="Arikit S."/>
            <person name="Mathioni S.M."/>
            <person name="Nakano M."/>
            <person name="Shan H."/>
            <person name="Telgmann-Rauber A."/>
            <person name="Kanno A."/>
            <person name="Yue Z."/>
            <person name="Chen H."/>
            <person name="Li W."/>
            <person name="Chen Y."/>
            <person name="Xu X."/>
            <person name="Zhang Y."/>
            <person name="Luo S."/>
            <person name="Chen H."/>
            <person name="Gao J."/>
            <person name="Mao Z."/>
            <person name="Pires J.C."/>
            <person name="Luo M."/>
            <person name="Kudrna D."/>
            <person name="Wing R.A."/>
            <person name="Meyers B.C."/>
            <person name="Yi K."/>
            <person name="Kong H."/>
            <person name="Lavrijsen P."/>
            <person name="Sunseri F."/>
            <person name="Falavigna A."/>
            <person name="Ye Y."/>
            <person name="Leebens-Mack J.H."/>
            <person name="Chen G."/>
        </authorList>
    </citation>
    <scope>NUCLEOTIDE SEQUENCE [LARGE SCALE GENOMIC DNA]</scope>
    <source>
        <strain evidence="3">cv. DH0086</strain>
    </source>
</reference>
<keyword evidence="3" id="KW-1185">Reference proteome</keyword>
<evidence type="ECO:0000313" key="2">
    <source>
        <dbReference type="EMBL" id="ONK75471.1"/>
    </source>
</evidence>
<dbReference type="Proteomes" id="UP000243459">
    <property type="component" value="Chromosome 3"/>
</dbReference>
<dbReference type="EMBL" id="CM007383">
    <property type="protein sequence ID" value="ONK75471.1"/>
    <property type="molecule type" value="Genomic_DNA"/>
</dbReference>
<organism evidence="2 3">
    <name type="scientific">Asparagus officinalis</name>
    <name type="common">Garden asparagus</name>
    <dbReference type="NCBI Taxonomy" id="4686"/>
    <lineage>
        <taxon>Eukaryota</taxon>
        <taxon>Viridiplantae</taxon>
        <taxon>Streptophyta</taxon>
        <taxon>Embryophyta</taxon>
        <taxon>Tracheophyta</taxon>
        <taxon>Spermatophyta</taxon>
        <taxon>Magnoliopsida</taxon>
        <taxon>Liliopsida</taxon>
        <taxon>Asparagales</taxon>
        <taxon>Asparagaceae</taxon>
        <taxon>Asparagoideae</taxon>
        <taxon>Asparagus</taxon>
    </lineage>
</organism>
<sequence>MRRPRNARASSSNNEANGIETPTRSSRVRRRRARPAPVEPEYFAEKRNLEDLWQAAFPVGTEWDNMDKLREINWNFSNLEKAFEEGGEPYGKTLYVSGSTEPEMLVVNGEEKRVVSPIPPSDKIGVKSVQQETEDITPMKAMEMAWIPYIPLENRNALILLLSWISWFRAEIVDLQPLKADEDEENTVVDIIYPSEPPEYVREQIRKRKREQRQAREARIKAIEDVDPETKAAFENMRIYKFYPVQTPGTPDISNKKVSYINRY</sequence>
<dbReference type="Gramene" id="ONK75471">
    <property type="protein sequence ID" value="ONK75471"/>
    <property type="gene ID" value="A4U43_C03F17180"/>
</dbReference>
<dbReference type="PANTHER" id="PTHR33704">
    <property type="entry name" value="PROTEIN HEAT INTOLERANT 4-RELATED"/>
    <property type="match status" value="1"/>
</dbReference>
<feature type="region of interest" description="Disordered" evidence="1">
    <location>
        <begin position="1"/>
        <end position="40"/>
    </location>
</feature>
<dbReference type="OMA" id="TEWESID"/>
<dbReference type="PANTHER" id="PTHR33704:SF1">
    <property type="entry name" value="PROTEIN HEAT INTOLERANT 4-RELATED"/>
    <property type="match status" value="1"/>
</dbReference>
<dbReference type="GO" id="GO:1900034">
    <property type="term" value="P:regulation of cellular response to heat"/>
    <property type="evidence" value="ECO:0007669"/>
    <property type="project" value="InterPro"/>
</dbReference>
<dbReference type="AlphaFoldDB" id="A0A5P1FFR4"/>
<evidence type="ECO:0000256" key="1">
    <source>
        <dbReference type="SAM" id="MobiDB-lite"/>
    </source>
</evidence>